<organism evidence="2 3">
    <name type="scientific">Dactylonectria estremocensis</name>
    <dbReference type="NCBI Taxonomy" id="1079267"/>
    <lineage>
        <taxon>Eukaryota</taxon>
        <taxon>Fungi</taxon>
        <taxon>Dikarya</taxon>
        <taxon>Ascomycota</taxon>
        <taxon>Pezizomycotina</taxon>
        <taxon>Sordariomycetes</taxon>
        <taxon>Hypocreomycetidae</taxon>
        <taxon>Hypocreales</taxon>
        <taxon>Nectriaceae</taxon>
        <taxon>Dactylonectria</taxon>
    </lineage>
</organism>
<comment type="caution">
    <text evidence="2">The sequence shown here is derived from an EMBL/GenBank/DDBJ whole genome shotgun (WGS) entry which is preliminary data.</text>
</comment>
<evidence type="ECO:0000313" key="3">
    <source>
        <dbReference type="Proteomes" id="UP000717696"/>
    </source>
</evidence>
<keyword evidence="1" id="KW-1133">Transmembrane helix</keyword>
<keyword evidence="1" id="KW-0812">Transmembrane</keyword>
<dbReference type="AlphaFoldDB" id="A0A9P9D677"/>
<gene>
    <name evidence="2" type="ORF">B0J13DRAFT_631263</name>
</gene>
<feature type="transmembrane region" description="Helical" evidence="1">
    <location>
        <begin position="74"/>
        <end position="94"/>
    </location>
</feature>
<dbReference type="EMBL" id="JAGMUU010000047">
    <property type="protein sequence ID" value="KAH7113144.1"/>
    <property type="molecule type" value="Genomic_DNA"/>
</dbReference>
<evidence type="ECO:0000256" key="1">
    <source>
        <dbReference type="SAM" id="Phobius"/>
    </source>
</evidence>
<reference evidence="2" key="1">
    <citation type="journal article" date="2021" name="Nat. Commun.">
        <title>Genetic determinants of endophytism in the Arabidopsis root mycobiome.</title>
        <authorList>
            <person name="Mesny F."/>
            <person name="Miyauchi S."/>
            <person name="Thiergart T."/>
            <person name="Pickel B."/>
            <person name="Atanasova L."/>
            <person name="Karlsson M."/>
            <person name="Huettel B."/>
            <person name="Barry K.W."/>
            <person name="Haridas S."/>
            <person name="Chen C."/>
            <person name="Bauer D."/>
            <person name="Andreopoulos W."/>
            <person name="Pangilinan J."/>
            <person name="LaButti K."/>
            <person name="Riley R."/>
            <person name="Lipzen A."/>
            <person name="Clum A."/>
            <person name="Drula E."/>
            <person name="Henrissat B."/>
            <person name="Kohler A."/>
            <person name="Grigoriev I.V."/>
            <person name="Martin F.M."/>
            <person name="Hacquard S."/>
        </authorList>
    </citation>
    <scope>NUCLEOTIDE SEQUENCE</scope>
    <source>
        <strain evidence="2">MPI-CAGE-AT-0021</strain>
    </source>
</reference>
<proteinExistence type="predicted"/>
<keyword evidence="3" id="KW-1185">Reference proteome</keyword>
<accession>A0A9P9D677</accession>
<evidence type="ECO:0000313" key="2">
    <source>
        <dbReference type="EMBL" id="KAH7113144.1"/>
    </source>
</evidence>
<dbReference type="Proteomes" id="UP000717696">
    <property type="component" value="Unassembled WGS sequence"/>
</dbReference>
<feature type="transmembrane region" description="Helical" evidence="1">
    <location>
        <begin position="106"/>
        <end position="126"/>
    </location>
</feature>
<name>A0A9P9D677_9HYPO</name>
<protein>
    <submittedName>
        <fullName evidence="2">Uncharacterized protein</fullName>
    </submittedName>
</protein>
<dbReference type="OrthoDB" id="4582561at2759"/>
<feature type="transmembrane region" description="Helical" evidence="1">
    <location>
        <begin position="133"/>
        <end position="150"/>
    </location>
</feature>
<sequence length="162" mass="17656">MAPDEAIKNALLYIHCRRCEVGSLTRGGTVGSGCVGECPVICNILLGEGNPDLFGIGAHRPARSAGWLLHRQGMALWSQLLFSLAIAAACVVRRQDQGLPAYEDTTIQLVAAINFSAALITWPSVFRRVEHRHLFAALVFAQVCLTFYFVPSPSPAYWNSLV</sequence>
<keyword evidence="1" id="KW-0472">Membrane</keyword>